<feature type="compositionally biased region" description="Basic and acidic residues" evidence="1">
    <location>
        <begin position="293"/>
        <end position="313"/>
    </location>
</feature>
<dbReference type="AlphaFoldDB" id="E6VXT5"/>
<dbReference type="Proteomes" id="UP000002191">
    <property type="component" value="Chromosome"/>
</dbReference>
<dbReference type="HOGENOM" id="CLU_061954_1_0_7"/>
<name>E6VXT5_PSEA9</name>
<evidence type="ECO:0000313" key="2">
    <source>
        <dbReference type="EMBL" id="ADU62642.1"/>
    </source>
</evidence>
<organism evidence="2 3">
    <name type="scientific">Pseudodesulfovibrio aespoeensis (strain ATCC 700646 / DSM 10631 / Aspo-2)</name>
    <name type="common">Desulfovibrio aespoeensis</name>
    <dbReference type="NCBI Taxonomy" id="643562"/>
    <lineage>
        <taxon>Bacteria</taxon>
        <taxon>Pseudomonadati</taxon>
        <taxon>Thermodesulfobacteriota</taxon>
        <taxon>Desulfovibrionia</taxon>
        <taxon>Desulfovibrionales</taxon>
        <taxon>Desulfovibrionaceae</taxon>
    </lineage>
</organism>
<dbReference type="eggNOG" id="COG3500">
    <property type="taxonomic scope" value="Bacteria"/>
</dbReference>
<feature type="region of interest" description="Disordered" evidence="1">
    <location>
        <begin position="381"/>
        <end position="430"/>
    </location>
</feature>
<protein>
    <submittedName>
        <fullName evidence="2">Phage protein D-like protein</fullName>
    </submittedName>
</protein>
<dbReference type="KEGG" id="das:Daes_1629"/>
<reference evidence="3" key="1">
    <citation type="submission" date="2010-12" db="EMBL/GenBank/DDBJ databases">
        <title>Complete sequence of Desulfovibrio aespoeensis Aspo-2.</title>
        <authorList>
            <consortium name="US DOE Joint Genome Institute"/>
            <person name="Lucas S."/>
            <person name="Copeland A."/>
            <person name="Lapidus A."/>
            <person name="Cheng J.-F."/>
            <person name="Goodwin L."/>
            <person name="Pitluck S."/>
            <person name="Chertkov O."/>
            <person name="Misra M."/>
            <person name="Detter J.C."/>
            <person name="Han C."/>
            <person name="Tapia R."/>
            <person name="Land M."/>
            <person name="Hauser L."/>
            <person name="Kyrpides N."/>
            <person name="Ivanova N."/>
            <person name="Ovchinnikova G."/>
            <person name="Pedersen K."/>
            <person name="Jagevall S."/>
            <person name="Hazen T."/>
            <person name="Woyke T."/>
        </authorList>
    </citation>
    <scope>NUCLEOTIDE SEQUENCE [LARGE SCALE GENOMIC DNA]</scope>
    <source>
        <strain evidence="3">ATCC 700646 / DSM 10631 / Aspo-2</strain>
    </source>
</reference>
<evidence type="ECO:0000313" key="3">
    <source>
        <dbReference type="Proteomes" id="UP000002191"/>
    </source>
</evidence>
<feature type="compositionally biased region" description="Basic and acidic residues" evidence="1">
    <location>
        <begin position="383"/>
        <end position="399"/>
    </location>
</feature>
<gene>
    <name evidence="2" type="ordered locus">Daes_1629</name>
</gene>
<sequence length="430" mass="47227">MDLDTFKPTFLIQIEGQDLSKDITQEITSFVFTDNEEELDILELSVTDRNLQFVDDPLFQEGNEIVARFGYVGNLSPRKKAVIKDIDYDFPENGDPTIRIKAYDKGFKLAGKENQKVWQKPAPGILYSEIAEQIAAANGLTSVVTATKGKHLRVTQSNISDAQFLKELAEKARDRDGDGVSGYVFYVQDDELHFHPRELDQTPLLTLEYFTDTKGLLRSFRPSTQSQGAKGAGVETKTVGVDPRKKDVVEHKANNATTPERTALGKQTYLVDGNTGEGSFKEQETGQIVPSFDRSEGFHDEPRQEPAQDSAEGKFREAELRQVEADAATIGIPQLRAKKNVEIKGVGRKFSGIYYCHSVRHSISGAGYLCELKLKKNALGKGAGDKSAESQGKPNDKEAPPTPQNEPPAMVTINADTGAVTQGGGNGRSQ</sequence>
<feature type="region of interest" description="Disordered" evidence="1">
    <location>
        <begin position="272"/>
        <end position="313"/>
    </location>
</feature>
<proteinExistence type="predicted"/>
<dbReference type="SUPFAM" id="SSF69279">
    <property type="entry name" value="Phage tail proteins"/>
    <property type="match status" value="1"/>
</dbReference>
<keyword evidence="3" id="KW-1185">Reference proteome</keyword>
<dbReference type="EMBL" id="CP002431">
    <property type="protein sequence ID" value="ADU62642.1"/>
    <property type="molecule type" value="Genomic_DNA"/>
</dbReference>
<accession>E6VXT5</accession>
<dbReference type="RefSeq" id="WP_013514562.1">
    <property type="nucleotide sequence ID" value="NC_014844.1"/>
</dbReference>
<dbReference type="OrthoDB" id="5398225at2"/>
<reference evidence="2 3" key="2">
    <citation type="journal article" date="2014" name="Genome Announc.">
        <title>Complete Genome Sequence of the Subsurface, Mesophilic Sulfate-Reducing Bacterium Desulfovibrio aespoeensis Aspo-2.</title>
        <authorList>
            <person name="Pedersen K."/>
            <person name="Bengtsson A."/>
            <person name="Edlund J."/>
            <person name="Rabe L."/>
            <person name="Hazen T."/>
            <person name="Chakraborty R."/>
            <person name="Goodwin L."/>
            <person name="Shapiro N."/>
        </authorList>
    </citation>
    <scope>NUCLEOTIDE SEQUENCE [LARGE SCALE GENOMIC DNA]</scope>
    <source>
        <strain evidence="3">ATCC 700646 / DSM 10631 / Aspo-2</strain>
    </source>
</reference>
<evidence type="ECO:0000256" key="1">
    <source>
        <dbReference type="SAM" id="MobiDB-lite"/>
    </source>
</evidence>
<dbReference type="STRING" id="643562.Daes_1629"/>
<feature type="compositionally biased region" description="Gly residues" evidence="1">
    <location>
        <begin position="421"/>
        <end position="430"/>
    </location>
</feature>